<comment type="cofactor">
    <cofactor evidence="13">
        <name>Mn(2+)</name>
        <dbReference type="ChEBI" id="CHEBI:29035"/>
    </cofactor>
    <cofactor evidence="13">
        <name>Fe(2+)</name>
        <dbReference type="ChEBI" id="CHEBI:29033"/>
    </cofactor>
    <text evidence="13">Binds 1 Mn(2+) or Fe(2+) ion per subunit.</text>
</comment>
<dbReference type="AlphaFoldDB" id="C6BX47"/>
<reference evidence="14 15" key="1">
    <citation type="submission" date="2009-06" db="EMBL/GenBank/DDBJ databases">
        <title>Complete sequence of Desulfovibrio salexigens DSM 2638.</title>
        <authorList>
            <consortium name="US DOE Joint Genome Institute"/>
            <person name="Lucas S."/>
            <person name="Copeland A."/>
            <person name="Lapidus A."/>
            <person name="Glavina del Rio T."/>
            <person name="Tice H."/>
            <person name="Bruce D."/>
            <person name="Goodwin L."/>
            <person name="Pitluck S."/>
            <person name="Munk A.C."/>
            <person name="Brettin T."/>
            <person name="Detter J.C."/>
            <person name="Han C."/>
            <person name="Tapia R."/>
            <person name="Larimer F."/>
            <person name="Land M."/>
            <person name="Hauser L."/>
            <person name="Kyrpides N."/>
            <person name="Anderson I."/>
            <person name="Wall J.D."/>
            <person name="Arkin A.P."/>
            <person name="Dehal P."/>
            <person name="Chivian D."/>
            <person name="Giles B."/>
            <person name="Hazen T.C."/>
        </authorList>
    </citation>
    <scope>NUCLEOTIDE SEQUENCE [LARGE SCALE GENOMIC DNA]</scope>
    <source>
        <strain evidence="15">ATCC 14822 / DSM 2638 / NCIMB 8403 / VKM B-1763</strain>
    </source>
</reference>
<dbReference type="STRING" id="526222.Desal_0460"/>
<comment type="cofactor">
    <cofactor evidence="12">
        <name>Zn(2+)</name>
        <dbReference type="ChEBI" id="CHEBI:29105"/>
    </cofactor>
    <text evidence="12">Binds 1 zinc ion per subunit.</text>
</comment>
<feature type="binding site" evidence="12">
    <location>
        <position position="146"/>
    </location>
    <ligand>
        <name>Zn(2+)</name>
        <dbReference type="ChEBI" id="CHEBI:29105"/>
    </ligand>
</feature>
<dbReference type="eggNOG" id="COG0735">
    <property type="taxonomic scope" value="Bacteria"/>
</dbReference>
<dbReference type="SUPFAM" id="SSF46785">
    <property type="entry name" value="Winged helix' DNA-binding domain"/>
    <property type="match status" value="1"/>
</dbReference>
<evidence type="ECO:0000256" key="4">
    <source>
        <dbReference type="ARBA" id="ARBA00020910"/>
    </source>
</evidence>
<gene>
    <name evidence="14" type="ordered locus">Desal_0460</name>
</gene>
<evidence type="ECO:0000256" key="7">
    <source>
        <dbReference type="ARBA" id="ARBA00022723"/>
    </source>
</evidence>
<dbReference type="Gene3D" id="1.10.10.10">
    <property type="entry name" value="Winged helix-like DNA-binding domain superfamily/Winged helix DNA-binding domain"/>
    <property type="match status" value="1"/>
</dbReference>
<feature type="binding site" evidence="13">
    <location>
        <position position="102"/>
    </location>
    <ligand>
        <name>Fe cation</name>
        <dbReference type="ChEBI" id="CHEBI:24875"/>
    </ligand>
</feature>
<keyword evidence="6" id="KW-0678">Repressor</keyword>
<dbReference type="GO" id="GO:0000976">
    <property type="term" value="F:transcription cis-regulatory region binding"/>
    <property type="evidence" value="ECO:0007669"/>
    <property type="project" value="TreeGrafter"/>
</dbReference>
<keyword evidence="8 12" id="KW-0862">Zinc</keyword>
<evidence type="ECO:0000256" key="2">
    <source>
        <dbReference type="ARBA" id="ARBA00007957"/>
    </source>
</evidence>
<dbReference type="EMBL" id="CP001649">
    <property type="protein sequence ID" value="ACS78527.1"/>
    <property type="molecule type" value="Genomic_DNA"/>
</dbReference>
<evidence type="ECO:0000256" key="13">
    <source>
        <dbReference type="PIRSR" id="PIRSR602481-2"/>
    </source>
</evidence>
<feature type="binding site" evidence="12">
    <location>
        <position position="106"/>
    </location>
    <ligand>
        <name>Zn(2+)</name>
        <dbReference type="ChEBI" id="CHEBI:29105"/>
    </ligand>
</feature>
<dbReference type="GO" id="GO:0003700">
    <property type="term" value="F:DNA-binding transcription factor activity"/>
    <property type="evidence" value="ECO:0007669"/>
    <property type="project" value="InterPro"/>
</dbReference>
<evidence type="ECO:0000256" key="8">
    <source>
        <dbReference type="ARBA" id="ARBA00022833"/>
    </source>
</evidence>
<dbReference type="HOGENOM" id="CLU_096072_3_3_7"/>
<evidence type="ECO:0000256" key="9">
    <source>
        <dbReference type="ARBA" id="ARBA00023015"/>
    </source>
</evidence>
<evidence type="ECO:0000256" key="12">
    <source>
        <dbReference type="PIRSR" id="PIRSR602481-1"/>
    </source>
</evidence>
<evidence type="ECO:0000256" key="11">
    <source>
        <dbReference type="ARBA" id="ARBA00023163"/>
    </source>
</evidence>
<dbReference type="InterPro" id="IPR043135">
    <property type="entry name" value="Fur_C"/>
</dbReference>
<dbReference type="InterPro" id="IPR036388">
    <property type="entry name" value="WH-like_DNA-bd_sf"/>
</dbReference>
<feature type="binding site" evidence="13">
    <location>
        <position position="138"/>
    </location>
    <ligand>
        <name>Fe cation</name>
        <dbReference type="ChEBI" id="CHEBI:24875"/>
    </ligand>
</feature>
<feature type="binding site" evidence="13">
    <location>
        <position position="121"/>
    </location>
    <ligand>
        <name>Fe cation</name>
        <dbReference type="ChEBI" id="CHEBI:24875"/>
    </ligand>
</feature>
<keyword evidence="11" id="KW-0804">Transcription</keyword>
<dbReference type="Gene3D" id="3.30.1490.190">
    <property type="match status" value="1"/>
</dbReference>
<dbReference type="RefSeq" id="WP_015850346.1">
    <property type="nucleotide sequence ID" value="NC_012881.1"/>
</dbReference>
<feature type="binding site" evidence="12">
    <location>
        <position position="149"/>
    </location>
    <ligand>
        <name>Zn(2+)</name>
        <dbReference type="ChEBI" id="CHEBI:29105"/>
    </ligand>
</feature>
<keyword evidence="5" id="KW-0963">Cytoplasm</keyword>
<dbReference type="GO" id="GO:1900376">
    <property type="term" value="P:regulation of secondary metabolite biosynthetic process"/>
    <property type="evidence" value="ECO:0007669"/>
    <property type="project" value="TreeGrafter"/>
</dbReference>
<accession>C6BX47</accession>
<comment type="subcellular location">
    <subcellularLocation>
        <location evidence="1">Cytoplasm</location>
    </subcellularLocation>
</comment>
<dbReference type="PANTHER" id="PTHR33202">
    <property type="entry name" value="ZINC UPTAKE REGULATION PROTEIN"/>
    <property type="match status" value="1"/>
</dbReference>
<sequence>MKMDFIFDMTSEAAKIFVDYLAKNGLSMTPQRKVIVETFLETEGHFSAEDLLLLVQKRAPEVGQATVYRTLKLLVDSGLAESLDFGCGVALYEHAYGHEHHDHLVCTRCQKKVEVVDNGIEHRQEVLARENGYILTHHRMLLFGLCPECQKLRDKEEGLES</sequence>
<dbReference type="GO" id="GO:0005829">
    <property type="term" value="C:cytosol"/>
    <property type="evidence" value="ECO:0007669"/>
    <property type="project" value="TreeGrafter"/>
</dbReference>
<organism evidence="14 15">
    <name type="scientific">Maridesulfovibrio salexigens (strain ATCC 14822 / DSM 2638 / NCIMB 8403 / VKM B-1763)</name>
    <name type="common">Desulfovibrio salexigens</name>
    <dbReference type="NCBI Taxonomy" id="526222"/>
    <lineage>
        <taxon>Bacteria</taxon>
        <taxon>Pseudomonadati</taxon>
        <taxon>Thermodesulfobacteriota</taxon>
        <taxon>Desulfovibrionia</taxon>
        <taxon>Desulfovibrionales</taxon>
        <taxon>Desulfovibrionaceae</taxon>
        <taxon>Maridesulfovibrio</taxon>
    </lineage>
</organism>
<protein>
    <recommendedName>
        <fullName evidence="4">Ferric uptake regulation protein</fullName>
    </recommendedName>
</protein>
<comment type="subunit">
    <text evidence="3">Homodimer.</text>
</comment>
<dbReference type="Proteomes" id="UP000002601">
    <property type="component" value="Chromosome"/>
</dbReference>
<dbReference type="CDD" id="cd07153">
    <property type="entry name" value="Fur_like"/>
    <property type="match status" value="1"/>
</dbReference>
<dbReference type="InterPro" id="IPR002481">
    <property type="entry name" value="FUR"/>
</dbReference>
<evidence type="ECO:0000256" key="5">
    <source>
        <dbReference type="ARBA" id="ARBA00022490"/>
    </source>
</evidence>
<dbReference type="InterPro" id="IPR036390">
    <property type="entry name" value="WH_DNA-bd_sf"/>
</dbReference>
<dbReference type="GO" id="GO:0008270">
    <property type="term" value="F:zinc ion binding"/>
    <property type="evidence" value="ECO:0007669"/>
    <property type="project" value="TreeGrafter"/>
</dbReference>
<dbReference type="Pfam" id="PF01475">
    <property type="entry name" value="FUR"/>
    <property type="match status" value="1"/>
</dbReference>
<keyword evidence="15" id="KW-1185">Reference proteome</keyword>
<evidence type="ECO:0000256" key="6">
    <source>
        <dbReference type="ARBA" id="ARBA00022491"/>
    </source>
</evidence>
<comment type="similarity">
    <text evidence="2">Belongs to the Fur family.</text>
</comment>
<name>C6BX47_MARSD</name>
<evidence type="ECO:0000256" key="1">
    <source>
        <dbReference type="ARBA" id="ARBA00004496"/>
    </source>
</evidence>
<evidence type="ECO:0000256" key="3">
    <source>
        <dbReference type="ARBA" id="ARBA00011738"/>
    </source>
</evidence>
<proteinExistence type="inferred from homology"/>
<keyword evidence="13" id="KW-0408">Iron</keyword>
<keyword evidence="9" id="KW-0805">Transcription regulation</keyword>
<dbReference type="GO" id="GO:0045892">
    <property type="term" value="P:negative regulation of DNA-templated transcription"/>
    <property type="evidence" value="ECO:0007669"/>
    <property type="project" value="TreeGrafter"/>
</dbReference>
<dbReference type="PANTHER" id="PTHR33202:SF2">
    <property type="entry name" value="FERRIC UPTAKE REGULATION PROTEIN"/>
    <property type="match status" value="1"/>
</dbReference>
<evidence type="ECO:0000313" key="14">
    <source>
        <dbReference type="EMBL" id="ACS78527.1"/>
    </source>
</evidence>
<feature type="binding site" evidence="12">
    <location>
        <position position="109"/>
    </location>
    <ligand>
        <name>Zn(2+)</name>
        <dbReference type="ChEBI" id="CHEBI:29105"/>
    </ligand>
</feature>
<evidence type="ECO:0000313" key="15">
    <source>
        <dbReference type="Proteomes" id="UP000002601"/>
    </source>
</evidence>
<keyword evidence="10" id="KW-0238">DNA-binding</keyword>
<keyword evidence="7 12" id="KW-0479">Metal-binding</keyword>
<dbReference type="KEGG" id="dsa:Desal_0460"/>
<evidence type="ECO:0000256" key="10">
    <source>
        <dbReference type="ARBA" id="ARBA00023125"/>
    </source>
</evidence>
<feature type="binding site" evidence="13">
    <location>
        <position position="100"/>
    </location>
    <ligand>
        <name>Fe cation</name>
        <dbReference type="ChEBI" id="CHEBI:24875"/>
    </ligand>
</feature>